<dbReference type="GO" id="GO:0016787">
    <property type="term" value="F:hydrolase activity"/>
    <property type="evidence" value="ECO:0007669"/>
    <property type="project" value="UniProtKB-KW"/>
</dbReference>
<keyword evidence="2" id="KW-1185">Reference proteome</keyword>
<protein>
    <submittedName>
        <fullName evidence="1">Alpha/beta hydrolase</fullName>
    </submittedName>
</protein>
<proteinExistence type="predicted"/>
<reference evidence="1" key="1">
    <citation type="journal article" date="2014" name="Int. J. Syst. Evol. Microbiol.">
        <title>Complete genome sequence of Corynebacterium casei LMG S-19264T (=DSM 44701T), isolated from a smear-ripened cheese.</title>
        <authorList>
            <consortium name="US DOE Joint Genome Institute (JGI-PGF)"/>
            <person name="Walter F."/>
            <person name="Albersmeier A."/>
            <person name="Kalinowski J."/>
            <person name="Ruckert C."/>
        </authorList>
    </citation>
    <scope>NUCLEOTIDE SEQUENCE</scope>
    <source>
        <strain evidence="1">KCTC 32182</strain>
    </source>
</reference>
<dbReference type="RefSeq" id="WP_189532836.1">
    <property type="nucleotide sequence ID" value="NZ_BMYX01000006.1"/>
</dbReference>
<reference evidence="1" key="2">
    <citation type="submission" date="2020-09" db="EMBL/GenBank/DDBJ databases">
        <authorList>
            <person name="Sun Q."/>
            <person name="Kim S."/>
        </authorList>
    </citation>
    <scope>NUCLEOTIDE SEQUENCE</scope>
    <source>
        <strain evidence="1">KCTC 32182</strain>
    </source>
</reference>
<dbReference type="SUPFAM" id="SSF53474">
    <property type="entry name" value="alpha/beta-Hydrolases"/>
    <property type="match status" value="1"/>
</dbReference>
<dbReference type="Proteomes" id="UP000645257">
    <property type="component" value="Unassembled WGS sequence"/>
</dbReference>
<gene>
    <name evidence="1" type="ORF">GCM10011289_14840</name>
</gene>
<dbReference type="InterPro" id="IPR029058">
    <property type="entry name" value="AB_hydrolase_fold"/>
</dbReference>
<evidence type="ECO:0000313" key="2">
    <source>
        <dbReference type="Proteomes" id="UP000645257"/>
    </source>
</evidence>
<accession>A0A918U8S3</accession>
<sequence>MPHHTTLPYIIQPGWNDSPPDHWQSHWQARLPAIRVGNADWHRPSLPDWLAGLDNALDKAGSPAVVIAHSLGAITVAHYARHRPERIRAALLVAPADVERADAPPQITGFAPLPREPLPFPSLVVASTDDPYCPAERAAALASDWDAELVWLPCAGHINAASGHTRWEEGLYLLEGLLGHRVVTRERATSRVP</sequence>
<dbReference type="AlphaFoldDB" id="A0A918U8S3"/>
<dbReference type="Pfam" id="PF06821">
    <property type="entry name" value="Ser_hydrolase"/>
    <property type="match status" value="1"/>
</dbReference>
<evidence type="ECO:0000313" key="1">
    <source>
        <dbReference type="EMBL" id="GGY12606.1"/>
    </source>
</evidence>
<dbReference type="InterPro" id="IPR010662">
    <property type="entry name" value="RBBP9/YdeN"/>
</dbReference>
<organism evidence="1 2">
    <name type="scientific">Paludibacterium paludis</name>
    <dbReference type="NCBI Taxonomy" id="1225769"/>
    <lineage>
        <taxon>Bacteria</taxon>
        <taxon>Pseudomonadati</taxon>
        <taxon>Pseudomonadota</taxon>
        <taxon>Betaproteobacteria</taxon>
        <taxon>Neisseriales</taxon>
        <taxon>Chromobacteriaceae</taxon>
        <taxon>Paludibacterium</taxon>
    </lineage>
</organism>
<keyword evidence="1" id="KW-0378">Hydrolase</keyword>
<comment type="caution">
    <text evidence="1">The sequence shown here is derived from an EMBL/GenBank/DDBJ whole genome shotgun (WGS) entry which is preliminary data.</text>
</comment>
<dbReference type="EMBL" id="BMYX01000006">
    <property type="protein sequence ID" value="GGY12606.1"/>
    <property type="molecule type" value="Genomic_DNA"/>
</dbReference>
<dbReference type="Gene3D" id="3.40.50.1820">
    <property type="entry name" value="alpha/beta hydrolase"/>
    <property type="match status" value="1"/>
</dbReference>
<name>A0A918U8S3_9NEIS</name>